<comment type="similarity">
    <text evidence="1 6">Belongs to the aldehyde dehydrogenase family.</text>
</comment>
<dbReference type="InterPro" id="IPR015590">
    <property type="entry name" value="Aldehyde_DH_dom"/>
</dbReference>
<dbReference type="Proteomes" id="UP000566819">
    <property type="component" value="Unassembled WGS sequence"/>
</dbReference>
<evidence type="ECO:0000256" key="4">
    <source>
        <dbReference type="ARBA" id="ARBA00049194"/>
    </source>
</evidence>
<keyword evidence="2 6" id="KW-0560">Oxidoreductase</keyword>
<feature type="compositionally biased region" description="Polar residues" evidence="7">
    <location>
        <begin position="1"/>
        <end position="11"/>
    </location>
</feature>
<evidence type="ECO:0000256" key="6">
    <source>
        <dbReference type="RuleBase" id="RU003345"/>
    </source>
</evidence>
<comment type="caution">
    <text evidence="9">The sequence shown here is derived from an EMBL/GenBank/DDBJ whole genome shotgun (WGS) entry which is preliminary data.</text>
</comment>
<feature type="active site" evidence="5">
    <location>
        <position position="134"/>
    </location>
</feature>
<dbReference type="InterPro" id="IPR016161">
    <property type="entry name" value="Ald_DH/histidinol_DH"/>
</dbReference>
<dbReference type="InterPro" id="IPR016163">
    <property type="entry name" value="Ald_DH_C"/>
</dbReference>
<evidence type="ECO:0000259" key="8">
    <source>
        <dbReference type="Pfam" id="PF00171"/>
    </source>
</evidence>
<dbReference type="PANTHER" id="PTHR11699">
    <property type="entry name" value="ALDEHYDE DEHYDROGENASE-RELATED"/>
    <property type="match status" value="1"/>
</dbReference>
<evidence type="ECO:0000256" key="7">
    <source>
        <dbReference type="SAM" id="MobiDB-lite"/>
    </source>
</evidence>
<dbReference type="FunFam" id="3.40.309.10:FF:000012">
    <property type="entry name" value="Betaine aldehyde dehydrogenase"/>
    <property type="match status" value="1"/>
</dbReference>
<protein>
    <recommendedName>
        <fullName evidence="3">aldehyde dehydrogenase (NAD(+))</fullName>
        <ecNumber evidence="3">1.2.1.3</ecNumber>
    </recommendedName>
</protein>
<feature type="domain" description="Aldehyde dehydrogenase" evidence="8">
    <location>
        <begin position="42"/>
        <end position="342"/>
    </location>
</feature>
<organism evidence="9 10">
    <name type="scientific">Cudoniella acicularis</name>
    <dbReference type="NCBI Taxonomy" id="354080"/>
    <lineage>
        <taxon>Eukaryota</taxon>
        <taxon>Fungi</taxon>
        <taxon>Dikarya</taxon>
        <taxon>Ascomycota</taxon>
        <taxon>Pezizomycotina</taxon>
        <taxon>Leotiomycetes</taxon>
        <taxon>Helotiales</taxon>
        <taxon>Tricladiaceae</taxon>
        <taxon>Cudoniella</taxon>
    </lineage>
</organism>
<feature type="region of interest" description="Disordered" evidence="7">
    <location>
        <begin position="1"/>
        <end position="46"/>
    </location>
</feature>
<gene>
    <name evidence="9" type="ORF">G7Y89_g12736</name>
</gene>
<evidence type="ECO:0000313" key="9">
    <source>
        <dbReference type="EMBL" id="KAF4625434.1"/>
    </source>
</evidence>
<dbReference type="Pfam" id="PF00171">
    <property type="entry name" value="Aldedh"/>
    <property type="match status" value="1"/>
</dbReference>
<reference evidence="9 10" key="1">
    <citation type="submission" date="2020-03" db="EMBL/GenBank/DDBJ databases">
        <title>Draft Genome Sequence of Cudoniella acicularis.</title>
        <authorList>
            <person name="Buettner E."/>
            <person name="Kellner H."/>
        </authorList>
    </citation>
    <scope>NUCLEOTIDE SEQUENCE [LARGE SCALE GENOMIC DNA]</scope>
    <source>
        <strain evidence="9 10">DSM 108380</strain>
    </source>
</reference>
<dbReference type="InterPro" id="IPR016162">
    <property type="entry name" value="Ald_DH_N"/>
</dbReference>
<dbReference type="OrthoDB" id="310895at2759"/>
<dbReference type="GO" id="GO:0004029">
    <property type="term" value="F:aldehyde dehydrogenase (NAD+) activity"/>
    <property type="evidence" value="ECO:0007669"/>
    <property type="project" value="UniProtKB-EC"/>
</dbReference>
<feature type="compositionally biased region" description="Basic residues" evidence="7">
    <location>
        <begin position="12"/>
        <end position="28"/>
    </location>
</feature>
<proteinExistence type="inferred from homology"/>
<evidence type="ECO:0000256" key="3">
    <source>
        <dbReference type="ARBA" id="ARBA00024226"/>
    </source>
</evidence>
<dbReference type="AlphaFoldDB" id="A0A8H4RAZ0"/>
<evidence type="ECO:0000256" key="1">
    <source>
        <dbReference type="ARBA" id="ARBA00009986"/>
    </source>
</evidence>
<dbReference type="EMBL" id="JAAMPI010001379">
    <property type="protein sequence ID" value="KAF4625434.1"/>
    <property type="molecule type" value="Genomic_DNA"/>
</dbReference>
<dbReference type="SUPFAM" id="SSF53720">
    <property type="entry name" value="ALDH-like"/>
    <property type="match status" value="1"/>
</dbReference>
<dbReference type="Gene3D" id="3.40.605.10">
    <property type="entry name" value="Aldehyde Dehydrogenase, Chain A, domain 1"/>
    <property type="match status" value="1"/>
</dbReference>
<accession>A0A8H4RAZ0</accession>
<dbReference type="EC" id="1.2.1.3" evidence="3"/>
<keyword evidence="10" id="KW-1185">Reference proteome</keyword>
<comment type="catalytic activity">
    <reaction evidence="4">
        <text>an aldehyde + NAD(+) + H2O = a carboxylate + NADH + 2 H(+)</text>
        <dbReference type="Rhea" id="RHEA:16185"/>
        <dbReference type="ChEBI" id="CHEBI:15377"/>
        <dbReference type="ChEBI" id="CHEBI:15378"/>
        <dbReference type="ChEBI" id="CHEBI:17478"/>
        <dbReference type="ChEBI" id="CHEBI:29067"/>
        <dbReference type="ChEBI" id="CHEBI:57540"/>
        <dbReference type="ChEBI" id="CHEBI:57945"/>
        <dbReference type="EC" id="1.2.1.3"/>
    </reaction>
</comment>
<evidence type="ECO:0000256" key="5">
    <source>
        <dbReference type="PROSITE-ProRule" id="PRU10007"/>
    </source>
</evidence>
<sequence length="343" mass="36575">MARCISKSSKGNPRKIRLSHPNTWRRSRRIESHHSRSPSKGPSQKAAPALAAGNCFILKPSEKTPLAALALGELITEAGFTPGVFQILSDDGSTGALLASHMKIRKVSLTGSVTTGKLVQEAAAKSNLKRVILELGGKSPAVIFDDANIGNAVKWTVQGITINSGQICIAASRVYVQEGTYDYFVEAYKAGFKLATDSVGDPELQTTGIGPIAGKLQFERVTGFIKRGDGASLVVGGKRVGDKGYFIEPTIFKNLPEDSELVQQEVFGPVVVINTFKTEEEAIALSNNTEYGLAAGVFTQDINHALRVASAIESGTVGINNISHLVWNAHFGGFNQSGYGKDN</sequence>
<evidence type="ECO:0000313" key="10">
    <source>
        <dbReference type="Proteomes" id="UP000566819"/>
    </source>
</evidence>
<name>A0A8H4RAZ0_9HELO</name>
<dbReference type="Gene3D" id="3.40.309.10">
    <property type="entry name" value="Aldehyde Dehydrogenase, Chain A, domain 2"/>
    <property type="match status" value="1"/>
</dbReference>
<dbReference type="InterPro" id="IPR029510">
    <property type="entry name" value="Ald_DH_CS_GLU"/>
</dbReference>
<evidence type="ECO:0000256" key="2">
    <source>
        <dbReference type="ARBA" id="ARBA00023002"/>
    </source>
</evidence>
<dbReference type="PROSITE" id="PS00687">
    <property type="entry name" value="ALDEHYDE_DEHYDR_GLU"/>
    <property type="match status" value="1"/>
</dbReference>